<evidence type="ECO:0000256" key="2">
    <source>
        <dbReference type="ARBA" id="ARBA00022737"/>
    </source>
</evidence>
<feature type="compositionally biased region" description="Basic and acidic residues" evidence="3">
    <location>
        <begin position="16"/>
        <end position="33"/>
    </location>
</feature>
<evidence type="ECO:0000256" key="1">
    <source>
        <dbReference type="ARBA" id="ARBA00022729"/>
    </source>
</evidence>
<dbReference type="OrthoDB" id="289247at2759"/>
<organism evidence="4">
    <name type="scientific">Darwinula stevensoni</name>
    <dbReference type="NCBI Taxonomy" id="69355"/>
    <lineage>
        <taxon>Eukaryota</taxon>
        <taxon>Metazoa</taxon>
        <taxon>Ecdysozoa</taxon>
        <taxon>Arthropoda</taxon>
        <taxon>Crustacea</taxon>
        <taxon>Oligostraca</taxon>
        <taxon>Ostracoda</taxon>
        <taxon>Podocopa</taxon>
        <taxon>Podocopida</taxon>
        <taxon>Darwinulocopina</taxon>
        <taxon>Darwinuloidea</taxon>
        <taxon>Darwinulidae</taxon>
        <taxon>Darwinula</taxon>
    </lineage>
</organism>
<dbReference type="InterPro" id="IPR018247">
    <property type="entry name" value="EF_Hand_1_Ca_BS"/>
</dbReference>
<dbReference type="PANTHER" id="PTHR23104:SF1">
    <property type="entry name" value="EF-HAND DOMAIN-CONTAINING PROTEIN"/>
    <property type="match status" value="1"/>
</dbReference>
<proteinExistence type="predicted"/>
<dbReference type="InterPro" id="IPR052110">
    <property type="entry name" value="MCFD2-like"/>
</dbReference>
<name>A0A7R9AIZ8_9CRUS</name>
<feature type="region of interest" description="Disordered" evidence="3">
    <location>
        <begin position="13"/>
        <end position="50"/>
    </location>
</feature>
<keyword evidence="2" id="KW-0677">Repeat</keyword>
<evidence type="ECO:0000256" key="3">
    <source>
        <dbReference type="SAM" id="MobiDB-lite"/>
    </source>
</evidence>
<evidence type="ECO:0008006" key="6">
    <source>
        <dbReference type="Google" id="ProtNLM"/>
    </source>
</evidence>
<keyword evidence="5" id="KW-1185">Reference proteome</keyword>
<dbReference type="Gene3D" id="1.10.238.10">
    <property type="entry name" value="EF-hand"/>
    <property type="match status" value="1"/>
</dbReference>
<dbReference type="Proteomes" id="UP000677054">
    <property type="component" value="Unassembled WGS sequence"/>
</dbReference>
<evidence type="ECO:0000313" key="5">
    <source>
        <dbReference type="Proteomes" id="UP000677054"/>
    </source>
</evidence>
<dbReference type="PANTHER" id="PTHR23104">
    <property type="entry name" value="MULTIPLE COAGULATION FACTOR DEFICIENCY PROTEIN 2 NEURAL STEM CELL DERIVED NEURONAL SURVIVAL PROTEIN"/>
    <property type="match status" value="1"/>
</dbReference>
<dbReference type="EMBL" id="LR912341">
    <property type="protein sequence ID" value="CAD7254798.1"/>
    <property type="molecule type" value="Genomic_DNA"/>
</dbReference>
<sequence>MLDGLELLSALMHVHTSPDDHDDHDDHDGKDEKDDKDDEEDKTAKLQREQELKRQLRRDIALYTHLIDQVLAEDDLNRDGFLSYFEFSLGRRREEKLLNS</sequence>
<reference evidence="4" key="1">
    <citation type="submission" date="2020-11" db="EMBL/GenBank/DDBJ databases">
        <authorList>
            <person name="Tran Van P."/>
        </authorList>
    </citation>
    <scope>NUCLEOTIDE SEQUENCE</scope>
</reference>
<accession>A0A7R9AIZ8</accession>
<protein>
    <recommendedName>
        <fullName evidence="6">EF-hand domain-containing protein</fullName>
    </recommendedName>
</protein>
<evidence type="ECO:0000313" key="4">
    <source>
        <dbReference type="EMBL" id="CAD7254798.1"/>
    </source>
</evidence>
<dbReference type="AlphaFoldDB" id="A0A7R9AIZ8"/>
<gene>
    <name evidence="4" type="ORF">DSTB1V02_LOCUS14544</name>
</gene>
<keyword evidence="1" id="KW-0732">Signal</keyword>
<dbReference type="EMBL" id="CAJPEV010012823">
    <property type="protein sequence ID" value="CAG0906593.1"/>
    <property type="molecule type" value="Genomic_DNA"/>
</dbReference>
<dbReference type="PROSITE" id="PS00018">
    <property type="entry name" value="EF_HAND_1"/>
    <property type="match status" value="1"/>
</dbReference>